<reference evidence="14 15" key="1">
    <citation type="submission" date="2016-03" db="EMBL/GenBank/DDBJ databases">
        <title>Comparative genomics of Rickettsiella.</title>
        <authorList>
            <person name="Chandler C."/>
            <person name="Wang Y."/>
        </authorList>
    </citation>
    <scope>NUCLEOTIDE SEQUENCE [LARGE SCALE GENOMIC DNA]</scope>
    <source>
        <strain evidence="14 15">RCFS May 2013</strain>
    </source>
</reference>
<dbReference type="GO" id="GO:0070006">
    <property type="term" value="F:metalloaminopeptidase activity"/>
    <property type="evidence" value="ECO:0007669"/>
    <property type="project" value="InterPro"/>
</dbReference>
<evidence type="ECO:0000256" key="9">
    <source>
        <dbReference type="ARBA" id="ARBA00023211"/>
    </source>
</evidence>
<proteinExistence type="inferred from homology"/>
<organism evidence="14 15">
    <name type="scientific">Candidatus Rickettsiella isopodorum</name>
    <dbReference type="NCBI Taxonomy" id="1225476"/>
    <lineage>
        <taxon>Bacteria</taxon>
        <taxon>Pseudomonadati</taxon>
        <taxon>Pseudomonadota</taxon>
        <taxon>Gammaproteobacteria</taxon>
        <taxon>Legionellales</taxon>
        <taxon>Coxiellaceae</taxon>
        <taxon>Rickettsiella</taxon>
    </lineage>
</organism>
<dbReference type="STRING" id="1225476.A1D18_03860"/>
<feature type="domain" description="Aminopeptidase P N-terminal" evidence="13">
    <location>
        <begin position="2"/>
        <end position="129"/>
    </location>
</feature>
<accession>A0A1J8PJE4</accession>
<dbReference type="FunFam" id="3.90.230.10:FF:000002">
    <property type="entry name" value="Xaa-Pro aminopeptidase 3"/>
    <property type="match status" value="1"/>
</dbReference>
<dbReference type="Proteomes" id="UP000183924">
    <property type="component" value="Unassembled WGS sequence"/>
</dbReference>
<evidence type="ECO:0000256" key="5">
    <source>
        <dbReference type="ARBA" id="ARBA00022670"/>
    </source>
</evidence>
<name>A0A1J8PJE4_9COXI</name>
<keyword evidence="8" id="KW-0482">Metalloprotease</keyword>
<comment type="similarity">
    <text evidence="3">Belongs to the peptidase M24B family.</text>
</comment>
<evidence type="ECO:0000259" key="13">
    <source>
        <dbReference type="SMART" id="SM01011"/>
    </source>
</evidence>
<dbReference type="EMBL" id="LUKY01000032">
    <property type="protein sequence ID" value="OIZ95237.1"/>
    <property type="molecule type" value="Genomic_DNA"/>
</dbReference>
<dbReference type="InterPro" id="IPR029149">
    <property type="entry name" value="Creatin/AminoP/Spt16_N"/>
</dbReference>
<evidence type="ECO:0000313" key="15">
    <source>
        <dbReference type="Proteomes" id="UP000183924"/>
    </source>
</evidence>
<dbReference type="AlphaFoldDB" id="A0A1J8PJE4"/>
<evidence type="ECO:0000256" key="2">
    <source>
        <dbReference type="ARBA" id="ARBA00001936"/>
    </source>
</evidence>
<evidence type="ECO:0000256" key="11">
    <source>
        <dbReference type="ARBA" id="ARBA00075356"/>
    </source>
</evidence>
<evidence type="ECO:0000256" key="6">
    <source>
        <dbReference type="ARBA" id="ARBA00022723"/>
    </source>
</evidence>
<dbReference type="InterPro" id="IPR007865">
    <property type="entry name" value="Aminopep_P_N"/>
</dbReference>
<keyword evidence="7" id="KW-0378">Hydrolase</keyword>
<comment type="caution">
    <text evidence="14">The sequence shown here is derived from an EMBL/GenBank/DDBJ whole genome shotgun (WGS) entry which is preliminary data.</text>
</comment>
<dbReference type="PANTHER" id="PTHR43226">
    <property type="entry name" value="XAA-PRO AMINOPEPTIDASE 3"/>
    <property type="match status" value="1"/>
</dbReference>
<dbReference type="SUPFAM" id="SSF53092">
    <property type="entry name" value="Creatinase/prolidase N-terminal domain"/>
    <property type="match status" value="1"/>
</dbReference>
<evidence type="ECO:0000256" key="7">
    <source>
        <dbReference type="ARBA" id="ARBA00022801"/>
    </source>
</evidence>
<dbReference type="Gene3D" id="3.90.230.10">
    <property type="entry name" value="Creatinase/methionine aminopeptidase superfamily"/>
    <property type="match status" value="1"/>
</dbReference>
<comment type="cofactor">
    <cofactor evidence="2">
        <name>Mn(2+)</name>
        <dbReference type="ChEBI" id="CHEBI:29035"/>
    </cofactor>
</comment>
<dbReference type="CDD" id="cd01087">
    <property type="entry name" value="Prolidase"/>
    <property type="match status" value="1"/>
</dbReference>
<keyword evidence="6" id="KW-0479">Metal-binding</keyword>
<gene>
    <name evidence="14" type="ORF">A1D18_03860</name>
</gene>
<keyword evidence="14" id="KW-0031">Aminopeptidase</keyword>
<evidence type="ECO:0000256" key="8">
    <source>
        <dbReference type="ARBA" id="ARBA00023049"/>
    </source>
</evidence>
<dbReference type="SMART" id="SM01011">
    <property type="entry name" value="AMP_N"/>
    <property type="match status" value="1"/>
</dbReference>
<dbReference type="GO" id="GO:0006508">
    <property type="term" value="P:proteolysis"/>
    <property type="evidence" value="ECO:0007669"/>
    <property type="project" value="UniProtKB-KW"/>
</dbReference>
<dbReference type="SUPFAM" id="SSF55920">
    <property type="entry name" value="Creatinase/aminopeptidase"/>
    <property type="match status" value="1"/>
</dbReference>
<evidence type="ECO:0000256" key="12">
    <source>
        <dbReference type="ARBA" id="ARBA00081411"/>
    </source>
</evidence>
<dbReference type="OrthoDB" id="9806388at2"/>
<dbReference type="InterPro" id="IPR052433">
    <property type="entry name" value="X-Pro_dipept-like"/>
</dbReference>
<keyword evidence="9" id="KW-0464">Manganese</keyword>
<evidence type="ECO:0000256" key="1">
    <source>
        <dbReference type="ARBA" id="ARBA00001424"/>
    </source>
</evidence>
<evidence type="ECO:0000256" key="4">
    <source>
        <dbReference type="ARBA" id="ARBA00012574"/>
    </source>
</evidence>
<dbReference type="PANTHER" id="PTHR43226:SF4">
    <property type="entry name" value="XAA-PRO AMINOPEPTIDASE 3"/>
    <property type="match status" value="1"/>
</dbReference>
<dbReference type="InterPro" id="IPR036005">
    <property type="entry name" value="Creatinase/aminopeptidase-like"/>
</dbReference>
<dbReference type="Pfam" id="PF00557">
    <property type="entry name" value="Peptidase_M24"/>
    <property type="match status" value="1"/>
</dbReference>
<dbReference type="GO" id="GO:0005829">
    <property type="term" value="C:cytosol"/>
    <property type="evidence" value="ECO:0007669"/>
    <property type="project" value="TreeGrafter"/>
</dbReference>
<dbReference type="Pfam" id="PF05195">
    <property type="entry name" value="AMP_N"/>
    <property type="match status" value="1"/>
</dbReference>
<keyword evidence="15" id="KW-1185">Reference proteome</keyword>
<dbReference type="NCBIfam" id="NF008131">
    <property type="entry name" value="PRK10879.1"/>
    <property type="match status" value="1"/>
</dbReference>
<dbReference type="GO" id="GO:0030145">
    <property type="term" value="F:manganese ion binding"/>
    <property type="evidence" value="ECO:0007669"/>
    <property type="project" value="InterPro"/>
</dbReference>
<evidence type="ECO:0000256" key="3">
    <source>
        <dbReference type="ARBA" id="ARBA00008766"/>
    </source>
</evidence>
<evidence type="ECO:0000256" key="10">
    <source>
        <dbReference type="ARBA" id="ARBA00069363"/>
    </source>
</evidence>
<dbReference type="InterPro" id="IPR000994">
    <property type="entry name" value="Pept_M24"/>
</dbReference>
<comment type="catalytic activity">
    <reaction evidence="1">
        <text>Release of any N-terminal amino acid, including proline, that is linked to proline, even from a dipeptide or tripeptide.</text>
        <dbReference type="EC" id="3.4.11.9"/>
    </reaction>
</comment>
<dbReference type="RefSeq" id="WP_071662497.1">
    <property type="nucleotide sequence ID" value="NZ_LUKY01000032.1"/>
</dbReference>
<sequence length="432" mass="49607">MFNLLELQHRRKQLLSQIQSDELIVLMAAPESIRNGDVLYPYRQNSDFYYLTAFPEPEAIALLIPDNTKFGRFILFNRPEDSAAAIWNGERIGQIRACEEFGVDEAYPIDQFEVNFPKYLSRVCYHLWDEKLHNPILERINKLLARLKKTPVEYAKKLVNTVHEMRLRKSPTELDSLRQAAHISSKAHQRAMQACRPGVYEYQLEAELLYEFYQQGSQALAYPNIVASGANSCILHYMENRAQLKSGDLVLIDAGCEYQHYASDITRTFPVNGRFSSEQKAIYQIVLKAQQAILALIKPGVAWNKLQKICVECITQGLVDLGLLKGNVSDLIQQKSYQKFYMHGCSHWLGLDVHDVGCYRVEKKWRSLEPEMVFTVEPGIYISPAPSIDKKWWNIGIRIEDDVRVTHDACEVLTSQTPKDIADIENIMRTSS</sequence>
<dbReference type="Gene3D" id="3.40.350.10">
    <property type="entry name" value="Creatinase/prolidase N-terminal domain"/>
    <property type="match status" value="1"/>
</dbReference>
<keyword evidence="5" id="KW-0645">Protease</keyword>
<protein>
    <recommendedName>
        <fullName evidence="10">Xaa-Pro aminopeptidase</fullName>
        <ecNumber evidence="4">3.4.11.9</ecNumber>
    </recommendedName>
    <alternativeName>
        <fullName evidence="11">Aminopeptidase P II</fullName>
    </alternativeName>
    <alternativeName>
        <fullName evidence="12">X-Pro aminopeptidase</fullName>
    </alternativeName>
</protein>
<dbReference type="EC" id="3.4.11.9" evidence="4"/>
<evidence type="ECO:0000313" key="14">
    <source>
        <dbReference type="EMBL" id="OIZ95237.1"/>
    </source>
</evidence>